<organism evidence="3 4">
    <name type="scientific">Cytobacillus purgationiresistens</name>
    <dbReference type="NCBI Taxonomy" id="863449"/>
    <lineage>
        <taxon>Bacteria</taxon>
        <taxon>Bacillati</taxon>
        <taxon>Bacillota</taxon>
        <taxon>Bacilli</taxon>
        <taxon>Bacillales</taxon>
        <taxon>Bacillaceae</taxon>
        <taxon>Cytobacillus</taxon>
    </lineage>
</organism>
<evidence type="ECO:0000259" key="1">
    <source>
        <dbReference type="Pfam" id="PF00501"/>
    </source>
</evidence>
<dbReference type="PANTHER" id="PTHR43767">
    <property type="entry name" value="LONG-CHAIN-FATTY-ACID--COA LIGASE"/>
    <property type="match status" value="1"/>
</dbReference>
<dbReference type="InterPro" id="IPR025110">
    <property type="entry name" value="AMP-bd_C"/>
</dbReference>
<dbReference type="Pfam" id="PF13193">
    <property type="entry name" value="AMP-binding_C"/>
    <property type="match status" value="1"/>
</dbReference>
<keyword evidence="4" id="KW-1185">Reference proteome</keyword>
<dbReference type="CDD" id="cd17631">
    <property type="entry name" value="FACL_FadD13-like"/>
    <property type="match status" value="1"/>
</dbReference>
<dbReference type="PANTHER" id="PTHR43767:SF1">
    <property type="entry name" value="NONRIBOSOMAL PEPTIDE SYNTHASE PES1 (EUROFUNG)-RELATED"/>
    <property type="match status" value="1"/>
</dbReference>
<protein>
    <submittedName>
        <fullName evidence="3">Feruloyl-CoA synthase</fullName>
        <ecNumber evidence="3">6.2.1.34</ecNumber>
    </submittedName>
</protein>
<dbReference type="EC" id="6.2.1.34" evidence="3"/>
<sequence>MNLIQGLERNARNNAGKAAIVYQYKVYTYKQYNEEVNQIANALVAYGVKKGDKIAIMMKNSAEFAFVFYATLKAGAIAVPVNFRLTSKEAGYIISHSDSILVFADSDLSETVHKAVGGNQQVKLQIVSGRAKSVNQKLLSEFVSRNKENPNIEVFESDDAEIMYTSGTTGKPKGVLLDHHRVLHVALGTTIMFKMGSEDNLIHLAPLFHCAQLNLFLVTGTMLGCTNVIRQDFNPMQTLKDIEEYKISLFFAVPTMYNFLLQVPNRNQYDLSSVLRCGYGAAPMPISVLTQAMDMFGTDQFFNMCGQTEGGPGGVFLLPEYHKTNLGASGRADYRNDAKVVNDNGEDVQPGEVGEFILKSESVMKGYYKNPEETSEALRNGWLYTGDLATKDGDGFITLVDRKKDMIISGGENVYSTEVEHVLYKHPDILEAAVIGIPHEMWGETVAAVVVAKEGRSINIDALQQFCREDLAGYKIPRAFYEIDQLPRNTSGKILKYQLREKYQETIMK</sequence>
<reference evidence="3 4" key="1">
    <citation type="submission" date="2023-07" db="EMBL/GenBank/DDBJ databases">
        <title>Genomic Encyclopedia of Type Strains, Phase IV (KMG-IV): sequencing the most valuable type-strain genomes for metagenomic binning, comparative biology and taxonomic classification.</title>
        <authorList>
            <person name="Goeker M."/>
        </authorList>
    </citation>
    <scope>NUCLEOTIDE SEQUENCE [LARGE SCALE GENOMIC DNA]</scope>
    <source>
        <strain evidence="3 4">DSM 23494</strain>
    </source>
</reference>
<name>A0ABU0AG86_9BACI</name>
<feature type="domain" description="AMP-binding enzyme C-terminal" evidence="2">
    <location>
        <begin position="418"/>
        <end position="493"/>
    </location>
</feature>
<feature type="domain" description="AMP-dependent synthetase/ligase" evidence="1">
    <location>
        <begin position="7"/>
        <end position="368"/>
    </location>
</feature>
<dbReference type="RefSeq" id="WP_307473653.1">
    <property type="nucleotide sequence ID" value="NZ_JAUSUB010000005.1"/>
</dbReference>
<dbReference type="SUPFAM" id="SSF56801">
    <property type="entry name" value="Acetyl-CoA synthetase-like"/>
    <property type="match status" value="1"/>
</dbReference>
<dbReference type="Proteomes" id="UP001238088">
    <property type="component" value="Unassembled WGS sequence"/>
</dbReference>
<dbReference type="NCBIfam" id="NF004837">
    <property type="entry name" value="PRK06187.1"/>
    <property type="match status" value="1"/>
</dbReference>
<gene>
    <name evidence="3" type="ORF">J2S17_001669</name>
</gene>
<dbReference type="InterPro" id="IPR000873">
    <property type="entry name" value="AMP-dep_synth/lig_dom"/>
</dbReference>
<dbReference type="GO" id="GO:0050563">
    <property type="term" value="F:trans-feruloyl-CoA synthase activity"/>
    <property type="evidence" value="ECO:0007669"/>
    <property type="project" value="UniProtKB-EC"/>
</dbReference>
<dbReference type="Pfam" id="PF00501">
    <property type="entry name" value="AMP-binding"/>
    <property type="match status" value="1"/>
</dbReference>
<evidence type="ECO:0000259" key="2">
    <source>
        <dbReference type="Pfam" id="PF13193"/>
    </source>
</evidence>
<accession>A0ABU0AG86</accession>
<dbReference type="Gene3D" id="3.30.300.30">
    <property type="match status" value="1"/>
</dbReference>
<dbReference type="InterPro" id="IPR042099">
    <property type="entry name" value="ANL_N_sf"/>
</dbReference>
<comment type="caution">
    <text evidence="3">The sequence shown here is derived from an EMBL/GenBank/DDBJ whole genome shotgun (WGS) entry which is preliminary data.</text>
</comment>
<keyword evidence="3" id="KW-0436">Ligase</keyword>
<dbReference type="InterPro" id="IPR045851">
    <property type="entry name" value="AMP-bd_C_sf"/>
</dbReference>
<evidence type="ECO:0000313" key="3">
    <source>
        <dbReference type="EMBL" id="MDQ0269797.1"/>
    </source>
</evidence>
<dbReference type="InterPro" id="IPR020845">
    <property type="entry name" value="AMP-binding_CS"/>
</dbReference>
<dbReference type="Gene3D" id="3.40.50.12780">
    <property type="entry name" value="N-terminal domain of ligase-like"/>
    <property type="match status" value="1"/>
</dbReference>
<evidence type="ECO:0000313" key="4">
    <source>
        <dbReference type="Proteomes" id="UP001238088"/>
    </source>
</evidence>
<proteinExistence type="predicted"/>
<dbReference type="InterPro" id="IPR050237">
    <property type="entry name" value="ATP-dep_AMP-bd_enzyme"/>
</dbReference>
<dbReference type="PROSITE" id="PS00455">
    <property type="entry name" value="AMP_BINDING"/>
    <property type="match status" value="1"/>
</dbReference>
<dbReference type="EMBL" id="JAUSUB010000005">
    <property type="protein sequence ID" value="MDQ0269797.1"/>
    <property type="molecule type" value="Genomic_DNA"/>
</dbReference>